<comment type="similarity">
    <text evidence="1">Belongs to the N(4)/N(6)-methyltransferase family.</text>
</comment>
<name>A0A8S5S9M3_9VIRU</name>
<dbReference type="InterPro" id="IPR002941">
    <property type="entry name" value="DNA_methylase_N4/N6"/>
</dbReference>
<protein>
    <submittedName>
        <fullName evidence="5">Adenine-specific methyltransferase</fullName>
    </submittedName>
</protein>
<dbReference type="Pfam" id="PF01555">
    <property type="entry name" value="N6_N4_Mtase"/>
    <property type="match status" value="1"/>
</dbReference>
<proteinExistence type="inferred from homology"/>
<dbReference type="InterPro" id="IPR001091">
    <property type="entry name" value="RM_Methyltransferase"/>
</dbReference>
<feature type="domain" description="DNA methylase N-4/N-6" evidence="4">
    <location>
        <begin position="11"/>
        <end position="214"/>
    </location>
</feature>
<evidence type="ECO:0000256" key="2">
    <source>
        <dbReference type="ARBA" id="ARBA00022603"/>
    </source>
</evidence>
<dbReference type="Gene3D" id="3.40.50.150">
    <property type="entry name" value="Vaccinia Virus protein VP39"/>
    <property type="match status" value="1"/>
</dbReference>
<dbReference type="PRINTS" id="PR00508">
    <property type="entry name" value="S21N4MTFRASE"/>
</dbReference>
<accession>A0A8S5S9M3</accession>
<dbReference type="InterPro" id="IPR002052">
    <property type="entry name" value="DNA_methylase_N6_adenine_CS"/>
</dbReference>
<dbReference type="SUPFAM" id="SSF53335">
    <property type="entry name" value="S-adenosyl-L-methionine-dependent methyltransferases"/>
    <property type="match status" value="1"/>
</dbReference>
<dbReference type="GO" id="GO:0008170">
    <property type="term" value="F:N-methyltransferase activity"/>
    <property type="evidence" value="ECO:0007669"/>
    <property type="project" value="InterPro"/>
</dbReference>
<reference evidence="5" key="1">
    <citation type="journal article" date="2021" name="Proc. Natl. Acad. Sci. U.S.A.">
        <title>A Catalog of Tens of Thousands of Viruses from Human Metagenomes Reveals Hidden Associations with Chronic Diseases.</title>
        <authorList>
            <person name="Tisza M.J."/>
            <person name="Buck C.B."/>
        </authorList>
    </citation>
    <scope>NUCLEOTIDE SEQUENCE</scope>
    <source>
        <strain evidence="5">CtGns7</strain>
    </source>
</reference>
<dbReference type="GO" id="GO:0003677">
    <property type="term" value="F:DNA binding"/>
    <property type="evidence" value="ECO:0007669"/>
    <property type="project" value="InterPro"/>
</dbReference>
<evidence type="ECO:0000256" key="1">
    <source>
        <dbReference type="ARBA" id="ARBA00006594"/>
    </source>
</evidence>
<evidence type="ECO:0000313" key="5">
    <source>
        <dbReference type="EMBL" id="DAF47383.1"/>
    </source>
</evidence>
<dbReference type="EMBL" id="BK032555">
    <property type="protein sequence ID" value="DAF47383.1"/>
    <property type="molecule type" value="Genomic_DNA"/>
</dbReference>
<evidence type="ECO:0000256" key="3">
    <source>
        <dbReference type="ARBA" id="ARBA00022679"/>
    </source>
</evidence>
<dbReference type="InterPro" id="IPR029063">
    <property type="entry name" value="SAM-dependent_MTases_sf"/>
</dbReference>
<keyword evidence="3" id="KW-0808">Transferase</keyword>
<evidence type="ECO:0000259" key="4">
    <source>
        <dbReference type="Pfam" id="PF01555"/>
    </source>
</evidence>
<organism evidence="5">
    <name type="scientific">Phage sp. ctGns7</name>
    <dbReference type="NCBI Taxonomy" id="2828003"/>
    <lineage>
        <taxon>Viruses</taxon>
    </lineage>
</organism>
<dbReference type="PROSITE" id="PS00092">
    <property type="entry name" value="N6_MTASE"/>
    <property type="match status" value="1"/>
</dbReference>
<keyword evidence="2 5" id="KW-0489">Methyltransferase</keyword>
<sequence>MKNLINENIKVDAIIADPPYNIKYTDWDKEFNTPLAIDLCLNLLKPNGNLILFQGWSNVCKTITYIENEHKELLLNNWIAYDRIKGRGAKKNFVSTREDILWYSKGKNPTFNKIYSNIPKKTGGMGKKNGEENRALTNVWYDLSPIVPWSKERVAHPSQKSIQLMERCVTIWTNEEDTILDFTMGSGSTGVACKNLNRNFIGIENNEEYFKIAKDRILNA</sequence>
<dbReference type="GO" id="GO:0032259">
    <property type="term" value="P:methylation"/>
    <property type="evidence" value="ECO:0007669"/>
    <property type="project" value="UniProtKB-KW"/>
</dbReference>